<sequence>MWMHNGAIQGFPELKRDLALVVDPSLYPFIEACRLWSIRECWGL</sequence>
<dbReference type="EMBL" id="JBHTAJ010000097">
    <property type="protein sequence ID" value="MFC7184333.1"/>
    <property type="molecule type" value="Genomic_DNA"/>
</dbReference>
<protein>
    <recommendedName>
        <fullName evidence="3">Glutamine amidotransferase type-2 domain-containing protein</fullName>
    </recommendedName>
</protein>
<reference evidence="2" key="1">
    <citation type="journal article" date="2019" name="Int. J. Syst. Evol. Microbiol.">
        <title>The Global Catalogue of Microorganisms (GCM) 10K type strain sequencing project: providing services to taxonomists for standard genome sequencing and annotation.</title>
        <authorList>
            <consortium name="The Broad Institute Genomics Platform"/>
            <consortium name="The Broad Institute Genome Sequencing Center for Infectious Disease"/>
            <person name="Wu L."/>
            <person name="Ma J."/>
        </authorList>
    </citation>
    <scope>NUCLEOTIDE SEQUENCE [LARGE SCALE GENOMIC DNA]</scope>
    <source>
        <strain evidence="2">CGMCC 1.12859</strain>
    </source>
</reference>
<keyword evidence="2" id="KW-1185">Reference proteome</keyword>
<evidence type="ECO:0008006" key="3">
    <source>
        <dbReference type="Google" id="ProtNLM"/>
    </source>
</evidence>
<accession>A0ABW2G748</accession>
<name>A0ABW2G748_9ACTN</name>
<organism evidence="1 2">
    <name type="scientific">Kitasatospora paranensis</name>
    <dbReference type="NCBI Taxonomy" id="258053"/>
    <lineage>
        <taxon>Bacteria</taxon>
        <taxon>Bacillati</taxon>
        <taxon>Actinomycetota</taxon>
        <taxon>Actinomycetes</taxon>
        <taxon>Kitasatosporales</taxon>
        <taxon>Streptomycetaceae</taxon>
        <taxon>Kitasatospora</taxon>
    </lineage>
</organism>
<dbReference type="Proteomes" id="UP001596435">
    <property type="component" value="Unassembled WGS sequence"/>
</dbReference>
<gene>
    <name evidence="1" type="ORF">ACFQMG_32750</name>
</gene>
<evidence type="ECO:0000313" key="1">
    <source>
        <dbReference type="EMBL" id="MFC7184333.1"/>
    </source>
</evidence>
<evidence type="ECO:0000313" key="2">
    <source>
        <dbReference type="Proteomes" id="UP001596435"/>
    </source>
</evidence>
<comment type="caution">
    <text evidence="1">The sequence shown here is derived from an EMBL/GenBank/DDBJ whole genome shotgun (WGS) entry which is preliminary data.</text>
</comment>
<dbReference type="RefSeq" id="WP_380232722.1">
    <property type="nucleotide sequence ID" value="NZ_JBHTAJ010000097.1"/>
</dbReference>
<proteinExistence type="predicted"/>